<evidence type="ECO:0000313" key="2">
    <source>
        <dbReference type="EMBL" id="KAJ7745084.1"/>
    </source>
</evidence>
<accession>A0AAD7IK82</accession>
<feature type="region of interest" description="Disordered" evidence="1">
    <location>
        <begin position="227"/>
        <end position="265"/>
    </location>
</feature>
<protein>
    <submittedName>
        <fullName evidence="2">Uncharacterized protein</fullName>
    </submittedName>
</protein>
<organism evidence="2 3">
    <name type="scientific">Mycena metata</name>
    <dbReference type="NCBI Taxonomy" id="1033252"/>
    <lineage>
        <taxon>Eukaryota</taxon>
        <taxon>Fungi</taxon>
        <taxon>Dikarya</taxon>
        <taxon>Basidiomycota</taxon>
        <taxon>Agaricomycotina</taxon>
        <taxon>Agaricomycetes</taxon>
        <taxon>Agaricomycetidae</taxon>
        <taxon>Agaricales</taxon>
        <taxon>Marasmiineae</taxon>
        <taxon>Mycenaceae</taxon>
        <taxon>Mycena</taxon>
    </lineage>
</organism>
<evidence type="ECO:0000313" key="3">
    <source>
        <dbReference type="Proteomes" id="UP001215598"/>
    </source>
</evidence>
<comment type="caution">
    <text evidence="2">The sequence shown here is derived from an EMBL/GenBank/DDBJ whole genome shotgun (WGS) entry which is preliminary data.</text>
</comment>
<dbReference type="Proteomes" id="UP001215598">
    <property type="component" value="Unassembled WGS sequence"/>
</dbReference>
<keyword evidence="3" id="KW-1185">Reference proteome</keyword>
<sequence>MLDLPVLFPRISNYHNACIAPNELVLTLQSSRRGAAHHVIFGPAPRPSPQLTLFHAIVRHRRSRLAMSAYNDAPDIGGARWWTPKAVWIDLYPGLGFIAKSPLASDVSLRIVGWLSAKEPLPLVAWSPRENTSTCEWISETYTHPRPARFRNAHKGVLGEGAVTSGHATISSTGLSSGRGRRRAESARPCRIRPALAILSGTQLKSGRGLPPLNFYRVEAKWTFPRPGGNDIRESTRGSTFSEDGHLVSGSSPNVAFPLAPDPAL</sequence>
<proteinExistence type="predicted"/>
<name>A0AAD7IK82_9AGAR</name>
<dbReference type="AlphaFoldDB" id="A0AAD7IK82"/>
<reference evidence="2" key="1">
    <citation type="submission" date="2023-03" db="EMBL/GenBank/DDBJ databases">
        <title>Massive genome expansion in bonnet fungi (Mycena s.s.) driven by repeated elements and novel gene families across ecological guilds.</title>
        <authorList>
            <consortium name="Lawrence Berkeley National Laboratory"/>
            <person name="Harder C.B."/>
            <person name="Miyauchi S."/>
            <person name="Viragh M."/>
            <person name="Kuo A."/>
            <person name="Thoen E."/>
            <person name="Andreopoulos B."/>
            <person name="Lu D."/>
            <person name="Skrede I."/>
            <person name="Drula E."/>
            <person name="Henrissat B."/>
            <person name="Morin E."/>
            <person name="Kohler A."/>
            <person name="Barry K."/>
            <person name="LaButti K."/>
            <person name="Morin E."/>
            <person name="Salamov A."/>
            <person name="Lipzen A."/>
            <person name="Mereny Z."/>
            <person name="Hegedus B."/>
            <person name="Baldrian P."/>
            <person name="Stursova M."/>
            <person name="Weitz H."/>
            <person name="Taylor A."/>
            <person name="Grigoriev I.V."/>
            <person name="Nagy L.G."/>
            <person name="Martin F."/>
            <person name="Kauserud H."/>
        </authorList>
    </citation>
    <scope>NUCLEOTIDE SEQUENCE</scope>
    <source>
        <strain evidence="2">CBHHK182m</strain>
    </source>
</reference>
<gene>
    <name evidence="2" type="ORF">B0H16DRAFT_1462918</name>
</gene>
<dbReference type="EMBL" id="JARKIB010000084">
    <property type="protein sequence ID" value="KAJ7745084.1"/>
    <property type="molecule type" value="Genomic_DNA"/>
</dbReference>
<evidence type="ECO:0000256" key="1">
    <source>
        <dbReference type="SAM" id="MobiDB-lite"/>
    </source>
</evidence>